<evidence type="ECO:0000313" key="2">
    <source>
        <dbReference type="EMBL" id="APA97808.1"/>
    </source>
</evidence>
<reference evidence="2 3" key="1">
    <citation type="submission" date="2016-10" db="EMBL/GenBank/DDBJ databases">
        <title>Genome sequence of Nocardia seriolae strain EM150506, isolated from Anguila japonica.</title>
        <authorList>
            <person name="Han H.-J."/>
        </authorList>
    </citation>
    <scope>NUCLEOTIDE SEQUENCE [LARGE SCALE GENOMIC DNA]</scope>
    <source>
        <strain evidence="2 3">EM150506</strain>
    </source>
</reference>
<dbReference type="Proteomes" id="UP000180166">
    <property type="component" value="Chromosome"/>
</dbReference>
<protein>
    <submittedName>
        <fullName evidence="2">Uncharacterized protein</fullName>
    </submittedName>
</protein>
<gene>
    <name evidence="2" type="ORF">NS506_03759</name>
</gene>
<dbReference type="AlphaFoldDB" id="A0ABC8AUD0"/>
<evidence type="ECO:0000256" key="1">
    <source>
        <dbReference type="SAM" id="MobiDB-lite"/>
    </source>
</evidence>
<organism evidence="2 3">
    <name type="scientific">Nocardia seriolae</name>
    <dbReference type="NCBI Taxonomy" id="37332"/>
    <lineage>
        <taxon>Bacteria</taxon>
        <taxon>Bacillati</taxon>
        <taxon>Actinomycetota</taxon>
        <taxon>Actinomycetes</taxon>
        <taxon>Mycobacteriales</taxon>
        <taxon>Nocardiaceae</taxon>
        <taxon>Nocardia</taxon>
    </lineage>
</organism>
<sequence>MRAEYQQRITEDAREEVRPDADRRAAEARIAPEVAEAIAGFARFALSNGAHYVPLYRWRDVDQSDGGKKRKYRRVGSVLACIAWSSRSSSNFGWWEPNGTGITQDGRVVVDASFYDGGFWRSPGLADGIAVENLGAHPNLPDCSSTPRRVYSRPQTCRRAESPWRTGSFTSVHQGIPETDATRACGGVAARVGRVAMNFEAAGPTRPPTSVGKSSTTPRPRYWRHGAVDHGYPQCERVVAADSPMVVPTFDGRGSSRVAYLDISPPQGPVPASRRSHPVPQHEPPRTLVERTATRWTMLR</sequence>
<name>A0ABC8AUD0_9NOCA</name>
<proteinExistence type="predicted"/>
<dbReference type="EMBL" id="CP017839">
    <property type="protein sequence ID" value="APA97808.1"/>
    <property type="molecule type" value="Genomic_DNA"/>
</dbReference>
<evidence type="ECO:0000313" key="3">
    <source>
        <dbReference type="Proteomes" id="UP000180166"/>
    </source>
</evidence>
<feature type="region of interest" description="Disordered" evidence="1">
    <location>
        <begin position="264"/>
        <end position="284"/>
    </location>
</feature>
<dbReference type="KEGG" id="nsr:NS506_03759"/>
<accession>A0ABC8AUD0</accession>
<feature type="region of interest" description="Disordered" evidence="1">
    <location>
        <begin position="1"/>
        <end position="24"/>
    </location>
</feature>